<dbReference type="Gene3D" id="3.30.420.40">
    <property type="match status" value="1"/>
</dbReference>
<comment type="similarity">
    <text evidence="2 8">Belongs to the carbamoyltransferase HypF family.</text>
</comment>
<dbReference type="InterPro" id="IPR001792">
    <property type="entry name" value="Acylphosphatase-like_dom"/>
</dbReference>
<evidence type="ECO:0000259" key="11">
    <source>
        <dbReference type="PROSITE" id="PS51163"/>
    </source>
</evidence>
<dbReference type="Gene3D" id="3.30.110.120">
    <property type="match status" value="1"/>
</dbReference>
<dbReference type="PROSITE" id="PS51160">
    <property type="entry name" value="ACYLPHOSPHATASE_3"/>
    <property type="match status" value="1"/>
</dbReference>
<feature type="domain" description="YrdC-like" evidence="11">
    <location>
        <begin position="192"/>
        <end position="377"/>
    </location>
</feature>
<dbReference type="Pfam" id="PF22521">
    <property type="entry name" value="HypF_C_2"/>
    <property type="match status" value="1"/>
</dbReference>
<protein>
    <recommendedName>
        <fullName evidence="8">Carbamoyltransferase</fullName>
        <ecNumber evidence="8">6.2.-.-</ecNumber>
    </recommendedName>
</protein>
<dbReference type="InterPro" id="IPR004421">
    <property type="entry name" value="Carbamoyltransferase_HypF"/>
</dbReference>
<dbReference type="EMBL" id="CP045798">
    <property type="protein sequence ID" value="QNB48391.1"/>
    <property type="molecule type" value="Genomic_DNA"/>
</dbReference>
<accession>A0A7G6E8I7</accession>
<dbReference type="Pfam" id="PF00708">
    <property type="entry name" value="Acylphosphatase"/>
    <property type="match status" value="1"/>
</dbReference>
<dbReference type="UniPathway" id="UPA00335"/>
<evidence type="ECO:0000256" key="1">
    <source>
        <dbReference type="ARBA" id="ARBA00004711"/>
    </source>
</evidence>
<dbReference type="Pfam" id="PF07503">
    <property type="entry name" value="zf-HYPF"/>
    <property type="match status" value="2"/>
</dbReference>
<dbReference type="GO" id="GO:0003725">
    <property type="term" value="F:double-stranded RNA binding"/>
    <property type="evidence" value="ECO:0007669"/>
    <property type="project" value="InterPro"/>
</dbReference>
<dbReference type="Gene3D" id="3.90.870.50">
    <property type="match status" value="1"/>
</dbReference>
<dbReference type="InterPro" id="IPR017945">
    <property type="entry name" value="DHBP_synth_RibB-like_a/b_dom"/>
</dbReference>
<evidence type="ECO:0000259" key="10">
    <source>
        <dbReference type="PROSITE" id="PS51160"/>
    </source>
</evidence>
<evidence type="ECO:0000313" key="12">
    <source>
        <dbReference type="EMBL" id="QNB48391.1"/>
    </source>
</evidence>
<dbReference type="PROSITE" id="PS51163">
    <property type="entry name" value="YRDC"/>
    <property type="match status" value="1"/>
</dbReference>
<dbReference type="InterPro" id="IPR036046">
    <property type="entry name" value="Acylphosphatase-like_dom_sf"/>
</dbReference>
<organism evidence="12 13">
    <name type="scientific">Thermanaerosceptrum fracticalcis</name>
    <dbReference type="NCBI Taxonomy" id="1712410"/>
    <lineage>
        <taxon>Bacteria</taxon>
        <taxon>Bacillati</taxon>
        <taxon>Bacillota</taxon>
        <taxon>Clostridia</taxon>
        <taxon>Eubacteriales</taxon>
        <taxon>Peptococcaceae</taxon>
        <taxon>Thermanaerosceptrum</taxon>
    </lineage>
</organism>
<evidence type="ECO:0000313" key="13">
    <source>
        <dbReference type="Proteomes" id="UP000515847"/>
    </source>
</evidence>
<reference evidence="12 13" key="1">
    <citation type="journal article" date="2019" name="Front. Microbiol.">
        <title>Thermoanaerosceptrum fracticalcis gen. nov. sp. nov., a Novel Fumarate-Fermenting Microorganism From a Deep Fractured Carbonate Aquifer of the US Great Basin.</title>
        <authorList>
            <person name="Hamilton-Brehm S.D."/>
            <person name="Stewart L.E."/>
            <person name="Zavarin M."/>
            <person name="Caldwell M."/>
            <person name="Lawson P.A."/>
            <person name="Onstott T.C."/>
            <person name="Grzymski J."/>
            <person name="Neveux I."/>
            <person name="Lollar B.S."/>
            <person name="Russell C.E."/>
            <person name="Moser D.P."/>
        </authorList>
    </citation>
    <scope>NUCLEOTIDE SEQUENCE [LARGE SCALE GENOMIC DNA]</scope>
    <source>
        <strain evidence="12 13">DRI-13</strain>
    </source>
</reference>
<gene>
    <name evidence="12" type="primary">hypF</name>
    <name evidence="12" type="ORF">BR63_10540</name>
</gene>
<proteinExistence type="inferred from homology"/>
<keyword evidence="13" id="KW-1185">Reference proteome</keyword>
<keyword evidence="3" id="KW-0436">Ligase</keyword>
<keyword evidence="4" id="KW-0479">Metal-binding</keyword>
<dbReference type="NCBIfam" id="TIGR00143">
    <property type="entry name" value="hypF"/>
    <property type="match status" value="1"/>
</dbReference>
<evidence type="ECO:0000256" key="8">
    <source>
        <dbReference type="PIRNR" id="PIRNR006256"/>
    </source>
</evidence>
<evidence type="ECO:0000256" key="5">
    <source>
        <dbReference type="ARBA" id="ARBA00022771"/>
    </source>
</evidence>
<dbReference type="GO" id="GO:0016743">
    <property type="term" value="F:carboxyl- or carbamoyltransferase activity"/>
    <property type="evidence" value="ECO:0007669"/>
    <property type="project" value="UniProtKB-UniRule"/>
</dbReference>
<dbReference type="Gene3D" id="3.30.420.360">
    <property type="match status" value="1"/>
</dbReference>
<keyword evidence="5" id="KW-0863">Zinc-finger</keyword>
<dbReference type="PANTHER" id="PTHR42959:SF1">
    <property type="entry name" value="CARBAMOYLTRANSFERASE HYPF"/>
    <property type="match status" value="1"/>
</dbReference>
<dbReference type="InterPro" id="IPR011125">
    <property type="entry name" value="Znf_HypF"/>
</dbReference>
<dbReference type="EC" id="6.2.-.-" evidence="8"/>
<dbReference type="AlphaFoldDB" id="A0A7G6E8I7"/>
<comment type="catalytic activity">
    <reaction evidence="7">
        <text>C-terminal L-cysteinyl-[HypE protein] + carbamoyl phosphate + ATP + H2O = C-terminal S-carboxamide-L-cysteinyl-[HypE protein] + AMP + phosphate + diphosphate + H(+)</text>
        <dbReference type="Rhea" id="RHEA:55636"/>
        <dbReference type="Rhea" id="RHEA-COMP:14247"/>
        <dbReference type="Rhea" id="RHEA-COMP:14392"/>
        <dbReference type="ChEBI" id="CHEBI:15377"/>
        <dbReference type="ChEBI" id="CHEBI:15378"/>
        <dbReference type="ChEBI" id="CHEBI:30616"/>
        <dbReference type="ChEBI" id="CHEBI:33019"/>
        <dbReference type="ChEBI" id="CHEBI:43474"/>
        <dbReference type="ChEBI" id="CHEBI:58228"/>
        <dbReference type="ChEBI" id="CHEBI:76913"/>
        <dbReference type="ChEBI" id="CHEBI:139126"/>
        <dbReference type="ChEBI" id="CHEBI:456215"/>
    </reaction>
</comment>
<dbReference type="Pfam" id="PF17788">
    <property type="entry name" value="HypF_C"/>
    <property type="match status" value="1"/>
</dbReference>
<sequence>MAQKIKVCGVIQGVGFRPFVHRLAERHGLRGWVRNEGSHVEIWVEGTNEQIQAFVRGLHEKHPPAAQIKETYTEVYPVRGYSDFVIQESKEASGDIFISPDLALCPECLQEFRSHRDRRFRYPFINCTNCGPRYTIIRQVPYDRGNTTMAEFTMCQECSEEYHDIKSRRYHAQPNACPQCGPTLSLVDAKGCICREDFSHLLAKGFILAVKGLGGFHLVCDARNPEAVNTLRQRKGREAKPFALMAKDLDVIKKYAYISKEEEELLQSPQAPIVLLEQILPSSLPPSLNPGLKTLGMMLPYTPLHHLLFTGNLDILVMTSANLSHEPIVYTNEEALQRLKSIADYFLLHNRPIYHRCDDSITAVVKKHTQISRRARGYVPLPVKITPLKRRVLALGGDLKNTFCLAAGDKAFLSQHMGDMDNLEAQLEFRKTLSHLQSYFNIAPEIVAHDLHPGYTTTQLAQSLNLPLVGVQHHEAHLASCLVDNNYTGEVLGLVCDGTGYGSDSNLWGFEFFRGTIDCFQRLAHLAYVPLIGGDKTVERPDRMALLFLLHEWGQEGAKWAEKLLGFAPSEIALYQRILQNSRDIPLTSSCGRLFDAVSALTGVCRRNSYEGQAAMELESLCIPGVKETYSFAVRQEGGIETLSLREMWPELIADICKKRDTGFIAAKFHRTLQEMITHTFLLLREETNITTVALSGGVMQNKVLLSGLLTELERKDFEILIHRQVPPNDGGISLGQAVIAGR</sequence>
<dbReference type="Pfam" id="PF01300">
    <property type="entry name" value="Sua5_yciO_yrdC"/>
    <property type="match status" value="1"/>
</dbReference>
<evidence type="ECO:0000256" key="6">
    <source>
        <dbReference type="ARBA" id="ARBA00022833"/>
    </source>
</evidence>
<evidence type="ECO:0000256" key="7">
    <source>
        <dbReference type="ARBA" id="ARBA00048220"/>
    </source>
</evidence>
<comment type="caution">
    <text evidence="9">Lacks conserved residue(s) required for the propagation of feature annotation.</text>
</comment>
<dbReference type="GO" id="GO:0016874">
    <property type="term" value="F:ligase activity"/>
    <property type="evidence" value="ECO:0007669"/>
    <property type="project" value="UniProtKB-UniRule"/>
</dbReference>
<comment type="pathway">
    <text evidence="1">Protein modification; [NiFe] hydrogenase maturation.</text>
</comment>
<dbReference type="Proteomes" id="UP000515847">
    <property type="component" value="Chromosome"/>
</dbReference>
<dbReference type="PANTHER" id="PTHR42959">
    <property type="entry name" value="CARBAMOYLTRANSFERASE"/>
    <property type="match status" value="1"/>
</dbReference>
<name>A0A7G6E8I7_THEFR</name>
<keyword evidence="12" id="KW-0808">Transferase</keyword>
<dbReference type="SUPFAM" id="SSF54975">
    <property type="entry name" value="Acylphosphatase/BLUF domain-like"/>
    <property type="match status" value="1"/>
</dbReference>
<dbReference type="PIRSF" id="PIRSF006256">
    <property type="entry name" value="CMPcnvr_hdrg_mat"/>
    <property type="match status" value="1"/>
</dbReference>
<dbReference type="InterPro" id="IPR055128">
    <property type="entry name" value="HypF_C_2"/>
</dbReference>
<evidence type="ECO:0000256" key="9">
    <source>
        <dbReference type="PROSITE-ProRule" id="PRU00520"/>
    </source>
</evidence>
<evidence type="ECO:0000256" key="4">
    <source>
        <dbReference type="ARBA" id="ARBA00022723"/>
    </source>
</evidence>
<feature type="domain" description="Acylphosphatase-like" evidence="10">
    <location>
        <begin position="2"/>
        <end position="88"/>
    </location>
</feature>
<dbReference type="SUPFAM" id="SSF55821">
    <property type="entry name" value="YrdC/RibB"/>
    <property type="match status" value="1"/>
</dbReference>
<dbReference type="GO" id="GO:0008270">
    <property type="term" value="F:zinc ion binding"/>
    <property type="evidence" value="ECO:0007669"/>
    <property type="project" value="UniProtKB-KW"/>
</dbReference>
<dbReference type="InterPro" id="IPR041440">
    <property type="entry name" value="HypF_C"/>
</dbReference>
<dbReference type="KEGG" id="tfr:BR63_10540"/>
<dbReference type="InterPro" id="IPR006070">
    <property type="entry name" value="Sua5-like_dom"/>
</dbReference>
<evidence type="ECO:0000256" key="2">
    <source>
        <dbReference type="ARBA" id="ARBA00008097"/>
    </source>
</evidence>
<keyword evidence="6" id="KW-0862">Zinc</keyword>
<dbReference type="GO" id="GO:0051604">
    <property type="term" value="P:protein maturation"/>
    <property type="evidence" value="ECO:0007669"/>
    <property type="project" value="TreeGrafter"/>
</dbReference>
<dbReference type="OrthoDB" id="9808093at2"/>
<dbReference type="InterPro" id="IPR051060">
    <property type="entry name" value="Carbamoyltrans_HypF-like"/>
</dbReference>
<evidence type="ECO:0000256" key="3">
    <source>
        <dbReference type="ARBA" id="ARBA00022598"/>
    </source>
</evidence>